<accession>A0A6A6PPN4</accession>
<keyword evidence="1" id="KW-0175">Coiled coil</keyword>
<protein>
    <submittedName>
        <fullName evidence="3">Uncharacterized protein</fullName>
    </submittedName>
</protein>
<evidence type="ECO:0000313" key="3">
    <source>
        <dbReference type="EMBL" id="KAF2482058.1"/>
    </source>
</evidence>
<feature type="compositionally biased region" description="Polar residues" evidence="2">
    <location>
        <begin position="427"/>
        <end position="439"/>
    </location>
</feature>
<reference evidence="3" key="1">
    <citation type="journal article" date="2020" name="Stud. Mycol.">
        <title>101 Dothideomycetes genomes: a test case for predicting lifestyles and emergence of pathogens.</title>
        <authorList>
            <person name="Haridas S."/>
            <person name="Albert R."/>
            <person name="Binder M."/>
            <person name="Bloem J."/>
            <person name="Labutti K."/>
            <person name="Salamov A."/>
            <person name="Andreopoulos B."/>
            <person name="Baker S."/>
            <person name="Barry K."/>
            <person name="Bills G."/>
            <person name="Bluhm B."/>
            <person name="Cannon C."/>
            <person name="Castanera R."/>
            <person name="Culley D."/>
            <person name="Daum C."/>
            <person name="Ezra D."/>
            <person name="Gonzalez J."/>
            <person name="Henrissat B."/>
            <person name="Kuo A."/>
            <person name="Liang C."/>
            <person name="Lipzen A."/>
            <person name="Lutzoni F."/>
            <person name="Magnuson J."/>
            <person name="Mondo S."/>
            <person name="Nolan M."/>
            <person name="Ohm R."/>
            <person name="Pangilinan J."/>
            <person name="Park H.-J."/>
            <person name="Ramirez L."/>
            <person name="Alfaro M."/>
            <person name="Sun H."/>
            <person name="Tritt A."/>
            <person name="Yoshinaga Y."/>
            <person name="Zwiers L.-H."/>
            <person name="Turgeon B."/>
            <person name="Goodwin S."/>
            <person name="Spatafora J."/>
            <person name="Crous P."/>
            <person name="Grigoriev I."/>
        </authorList>
    </citation>
    <scope>NUCLEOTIDE SEQUENCE</scope>
    <source>
        <strain evidence="3">CBS 113389</strain>
    </source>
</reference>
<feature type="region of interest" description="Disordered" evidence="2">
    <location>
        <begin position="423"/>
        <end position="543"/>
    </location>
</feature>
<feature type="compositionally biased region" description="Basic and acidic residues" evidence="2">
    <location>
        <begin position="36"/>
        <end position="73"/>
    </location>
</feature>
<name>A0A6A6PPN4_9PEZI</name>
<feature type="compositionally biased region" description="Polar residues" evidence="2">
    <location>
        <begin position="361"/>
        <end position="378"/>
    </location>
</feature>
<proteinExistence type="predicted"/>
<evidence type="ECO:0000256" key="1">
    <source>
        <dbReference type="SAM" id="Coils"/>
    </source>
</evidence>
<dbReference type="Proteomes" id="UP000799767">
    <property type="component" value="Unassembled WGS sequence"/>
</dbReference>
<dbReference type="AlphaFoldDB" id="A0A6A6PPN4"/>
<dbReference type="RefSeq" id="XP_033588628.1">
    <property type="nucleotide sequence ID" value="XM_033736124.1"/>
</dbReference>
<feature type="region of interest" description="Disordered" evidence="2">
    <location>
        <begin position="1"/>
        <end position="129"/>
    </location>
</feature>
<dbReference type="EMBL" id="MU001637">
    <property type="protein sequence ID" value="KAF2482058.1"/>
    <property type="molecule type" value="Genomic_DNA"/>
</dbReference>
<evidence type="ECO:0000313" key="4">
    <source>
        <dbReference type="Proteomes" id="UP000799767"/>
    </source>
</evidence>
<organism evidence="3 4">
    <name type="scientific">Neohortaea acidophila</name>
    <dbReference type="NCBI Taxonomy" id="245834"/>
    <lineage>
        <taxon>Eukaryota</taxon>
        <taxon>Fungi</taxon>
        <taxon>Dikarya</taxon>
        <taxon>Ascomycota</taxon>
        <taxon>Pezizomycotina</taxon>
        <taxon>Dothideomycetes</taxon>
        <taxon>Dothideomycetidae</taxon>
        <taxon>Mycosphaerellales</taxon>
        <taxon>Teratosphaeriaceae</taxon>
        <taxon>Neohortaea</taxon>
    </lineage>
</organism>
<feature type="compositionally biased region" description="Polar residues" evidence="2">
    <location>
        <begin position="82"/>
        <end position="99"/>
    </location>
</feature>
<feature type="compositionally biased region" description="Low complexity" evidence="2">
    <location>
        <begin position="1"/>
        <end position="29"/>
    </location>
</feature>
<feature type="region of interest" description="Disordered" evidence="2">
    <location>
        <begin position="557"/>
        <end position="582"/>
    </location>
</feature>
<evidence type="ECO:0000256" key="2">
    <source>
        <dbReference type="SAM" id="MobiDB-lite"/>
    </source>
</evidence>
<sequence>MSDLSGRATNGGARTGGPVPVASSTPSSAIRPPTEIMRDRRAREQRRQEEQKAEELRRQQEERRRRETVERRAAAIQGTAAPRNSQASSQYTPDVSQQPFEARRSGTGQVAAPESSAQQGESAGAREGASSFPHAFHRWENLSAHWEGLTSFWLRKLEQNTEQIQNTVPNFQTLSRQITDLSAAGANLFHAVVELQRLRASSERKFQRWFFDTRGENEKNREIQGQLENQLKIERTSREESSRQRADALTAAENARREIAEVRRELMIAKDEARRAWDELGRRNQESLETAQSLKDGRITIVHGVQVVPYSGATIGSASVSQRPYYGSTGGGYANPGDEAEYYYQQDVSPTNTDPFMESGPSGQTQYQDKPTTLSAGTYQPPYQVGTTPTTSSTVQTAIPPSQQRVPVTTQEAQRFYQHTPHETFLHTGSPQPASQAGPSATRPEYHSEASYVDTPSEEEGHAGTIDPAPRHRTTTRTETSSDDAYDTAADIRREQELSAQYGTGGAGGGLLPPEAPTVPATSSQAMATYSPGPEESGQPSYDGREYEVAAWEALQTRHHHPTRLSDVLEEEEERSSRRTGE</sequence>
<dbReference type="GeneID" id="54477126"/>
<keyword evidence="4" id="KW-1185">Reference proteome</keyword>
<dbReference type="OrthoDB" id="5945798at2759"/>
<gene>
    <name evidence="3" type="ORF">BDY17DRAFT_317680</name>
</gene>
<feature type="coiled-coil region" evidence="1">
    <location>
        <begin position="238"/>
        <end position="272"/>
    </location>
</feature>
<feature type="compositionally biased region" description="Low complexity" evidence="2">
    <location>
        <begin position="384"/>
        <end position="397"/>
    </location>
</feature>
<feature type="region of interest" description="Disordered" evidence="2">
    <location>
        <begin position="348"/>
        <end position="409"/>
    </location>
</feature>
<feature type="compositionally biased region" description="Polar residues" evidence="2">
    <location>
        <begin position="399"/>
        <end position="409"/>
    </location>
</feature>